<dbReference type="InterPro" id="IPR003675">
    <property type="entry name" value="Rce1/LyrA-like_dom"/>
</dbReference>
<dbReference type="GO" id="GO:0080120">
    <property type="term" value="P:CAAX-box protein maturation"/>
    <property type="evidence" value="ECO:0007669"/>
    <property type="project" value="UniProtKB-ARBA"/>
</dbReference>
<dbReference type="RefSeq" id="WP_089282829.1">
    <property type="nucleotide sequence ID" value="NZ_FZOJ01000008.1"/>
</dbReference>
<keyword evidence="1" id="KW-0812">Transmembrane</keyword>
<dbReference type="Proteomes" id="UP000198304">
    <property type="component" value="Unassembled WGS sequence"/>
</dbReference>
<evidence type="ECO:0000313" key="3">
    <source>
        <dbReference type="EMBL" id="SNS36361.1"/>
    </source>
</evidence>
<feature type="transmembrane region" description="Helical" evidence="1">
    <location>
        <begin position="79"/>
        <end position="104"/>
    </location>
</feature>
<organism evidence="3 4">
    <name type="scientific">Anaerovirgula multivorans</name>
    <dbReference type="NCBI Taxonomy" id="312168"/>
    <lineage>
        <taxon>Bacteria</taxon>
        <taxon>Bacillati</taxon>
        <taxon>Bacillota</taxon>
        <taxon>Clostridia</taxon>
        <taxon>Peptostreptococcales</taxon>
        <taxon>Natronincolaceae</taxon>
        <taxon>Anaerovirgula</taxon>
    </lineage>
</organism>
<dbReference type="EMBL" id="FZOJ01000008">
    <property type="protein sequence ID" value="SNS36361.1"/>
    <property type="molecule type" value="Genomic_DNA"/>
</dbReference>
<name>A0A239DW87_9FIRM</name>
<feature type="transmembrane region" description="Helical" evidence="1">
    <location>
        <begin position="139"/>
        <end position="157"/>
    </location>
</feature>
<feature type="transmembrane region" description="Helical" evidence="1">
    <location>
        <begin position="177"/>
        <end position="198"/>
    </location>
</feature>
<reference evidence="3 4" key="1">
    <citation type="submission" date="2017-06" db="EMBL/GenBank/DDBJ databases">
        <authorList>
            <person name="Kim H.J."/>
            <person name="Triplett B.A."/>
        </authorList>
    </citation>
    <scope>NUCLEOTIDE SEQUENCE [LARGE SCALE GENOMIC DNA]</scope>
    <source>
        <strain evidence="3 4">SCA</strain>
    </source>
</reference>
<keyword evidence="1" id="KW-1133">Transmembrane helix</keyword>
<keyword evidence="4" id="KW-1185">Reference proteome</keyword>
<feature type="transmembrane region" description="Helical" evidence="1">
    <location>
        <begin position="218"/>
        <end position="241"/>
    </location>
</feature>
<dbReference type="Pfam" id="PF02517">
    <property type="entry name" value="Rce1-like"/>
    <property type="match status" value="1"/>
</dbReference>
<feature type="transmembrane region" description="Helical" evidence="1">
    <location>
        <begin position="37"/>
        <end position="58"/>
    </location>
</feature>
<accession>A0A239DW87</accession>
<proteinExistence type="predicted"/>
<protein>
    <submittedName>
        <fullName evidence="3">CAAX protease self-immunity</fullName>
    </submittedName>
</protein>
<evidence type="ECO:0000256" key="1">
    <source>
        <dbReference type="SAM" id="Phobius"/>
    </source>
</evidence>
<evidence type="ECO:0000313" key="4">
    <source>
        <dbReference type="Proteomes" id="UP000198304"/>
    </source>
</evidence>
<gene>
    <name evidence="3" type="ORF">SAMN05446037_1008157</name>
</gene>
<keyword evidence="3" id="KW-0645">Protease</keyword>
<dbReference type="GO" id="GO:0006508">
    <property type="term" value="P:proteolysis"/>
    <property type="evidence" value="ECO:0007669"/>
    <property type="project" value="UniProtKB-KW"/>
</dbReference>
<dbReference type="GO" id="GO:0004175">
    <property type="term" value="F:endopeptidase activity"/>
    <property type="evidence" value="ECO:0007669"/>
    <property type="project" value="UniProtKB-ARBA"/>
</dbReference>
<evidence type="ECO:0000259" key="2">
    <source>
        <dbReference type="Pfam" id="PF02517"/>
    </source>
</evidence>
<dbReference type="AlphaFoldDB" id="A0A239DW87"/>
<keyword evidence="1" id="KW-0472">Membrane</keyword>
<feature type="domain" description="CAAX prenyl protease 2/Lysostaphin resistance protein A-like" evidence="2">
    <location>
        <begin position="143"/>
        <end position="230"/>
    </location>
</feature>
<sequence length="242" mass="28382">MDFKKTLLFFGIPGLVIFSMFTWGFNSLIELNLPVHWVTFICLWIPLLILLSIVLMEFKKSDIDFKEFFWINKLNKRQLLIVLGAFLIAQVGELLLSFTTPLLATLQGFRVPDYFPDIFRADLTIEIPLETFLGMNLSGNYYSLFFFAIWLTVNIGCEEILWRGYALPRMEMYFHKWAWLVNGILWNISIHYFMRWSIITLLPVTLIVPYLSQRYKSIWPGVIIHGLGNLLIYVVLIPSVIR</sequence>
<feature type="transmembrane region" description="Helical" evidence="1">
    <location>
        <begin position="7"/>
        <end position="25"/>
    </location>
</feature>
<keyword evidence="3" id="KW-0378">Hydrolase</keyword>
<dbReference type="OrthoDB" id="9777755at2"/>